<evidence type="ECO:0000313" key="3">
    <source>
        <dbReference type="Proteomes" id="UP000218811"/>
    </source>
</evidence>
<name>A0A2H3JK13_WOLCO</name>
<feature type="region of interest" description="Disordered" evidence="1">
    <location>
        <begin position="137"/>
        <end position="171"/>
    </location>
</feature>
<proteinExistence type="predicted"/>
<feature type="region of interest" description="Disordered" evidence="1">
    <location>
        <begin position="1"/>
        <end position="24"/>
    </location>
</feature>
<feature type="region of interest" description="Disordered" evidence="1">
    <location>
        <begin position="93"/>
        <end position="124"/>
    </location>
</feature>
<keyword evidence="3" id="KW-1185">Reference proteome</keyword>
<gene>
    <name evidence="2" type="ORF">WOLCODRAFT_17781</name>
</gene>
<accession>A0A2H3JK13</accession>
<dbReference type="AlphaFoldDB" id="A0A2H3JK13"/>
<reference evidence="2 3" key="1">
    <citation type="journal article" date="2012" name="Science">
        <title>The Paleozoic origin of enzymatic lignin decomposition reconstructed from 31 fungal genomes.</title>
        <authorList>
            <person name="Floudas D."/>
            <person name="Binder M."/>
            <person name="Riley R."/>
            <person name="Barry K."/>
            <person name="Blanchette R.A."/>
            <person name="Henrissat B."/>
            <person name="Martinez A.T."/>
            <person name="Otillar R."/>
            <person name="Spatafora J.W."/>
            <person name="Yadav J.S."/>
            <person name="Aerts A."/>
            <person name="Benoit I."/>
            <person name="Boyd A."/>
            <person name="Carlson A."/>
            <person name="Copeland A."/>
            <person name="Coutinho P.M."/>
            <person name="de Vries R.P."/>
            <person name="Ferreira P."/>
            <person name="Findley K."/>
            <person name="Foster B."/>
            <person name="Gaskell J."/>
            <person name="Glotzer D."/>
            <person name="Gorecki P."/>
            <person name="Heitman J."/>
            <person name="Hesse C."/>
            <person name="Hori C."/>
            <person name="Igarashi K."/>
            <person name="Jurgens J.A."/>
            <person name="Kallen N."/>
            <person name="Kersten P."/>
            <person name="Kohler A."/>
            <person name="Kuees U."/>
            <person name="Kumar T.K.A."/>
            <person name="Kuo A."/>
            <person name="LaButti K."/>
            <person name="Larrondo L.F."/>
            <person name="Lindquist E."/>
            <person name="Ling A."/>
            <person name="Lombard V."/>
            <person name="Lucas S."/>
            <person name="Lundell T."/>
            <person name="Martin R."/>
            <person name="McLaughlin D.J."/>
            <person name="Morgenstern I."/>
            <person name="Morin E."/>
            <person name="Murat C."/>
            <person name="Nagy L.G."/>
            <person name="Nolan M."/>
            <person name="Ohm R.A."/>
            <person name="Patyshakuliyeva A."/>
            <person name="Rokas A."/>
            <person name="Ruiz-Duenas F.J."/>
            <person name="Sabat G."/>
            <person name="Salamov A."/>
            <person name="Samejima M."/>
            <person name="Schmutz J."/>
            <person name="Slot J.C."/>
            <person name="St John F."/>
            <person name="Stenlid J."/>
            <person name="Sun H."/>
            <person name="Sun S."/>
            <person name="Syed K."/>
            <person name="Tsang A."/>
            <person name="Wiebenga A."/>
            <person name="Young D."/>
            <person name="Pisabarro A."/>
            <person name="Eastwood D.C."/>
            <person name="Martin F."/>
            <person name="Cullen D."/>
            <person name="Grigoriev I.V."/>
            <person name="Hibbett D.S."/>
        </authorList>
    </citation>
    <scope>NUCLEOTIDE SEQUENCE [LARGE SCALE GENOMIC DNA]</scope>
    <source>
        <strain evidence="2 3">MD-104</strain>
    </source>
</reference>
<evidence type="ECO:0000256" key="1">
    <source>
        <dbReference type="SAM" id="MobiDB-lite"/>
    </source>
</evidence>
<feature type="compositionally biased region" description="Basic and acidic residues" evidence="1">
    <location>
        <begin position="137"/>
        <end position="151"/>
    </location>
</feature>
<sequence>MNFDNGFWGGSQPKSGPEALGAPPRSLVTLSHTILRTLQQGFPGNRKFSGLNMPCPTITGRSCQVVKRHQDADRLSKVRRDLFVRERLVSASLPLSPPSLPHQRRQRRQRAQYPAGPRSQTFGTGKVDCARTMIRPETTRGTEDRVEDKLGSGRRSLAETSGSSVIGIGVPRGNPRAVRPMYAGAGRATGPRLVDLAAWEDQHTHQVLSNERRLRSLPEVTPDAYLADTEADMHTDNQPSSSSALSNVKCRQMSPRTATFIVGPTHMRILKRRHYVLDNQRFLITNSTCNSRTI</sequence>
<evidence type="ECO:0000313" key="2">
    <source>
        <dbReference type="EMBL" id="PCH42510.1"/>
    </source>
</evidence>
<dbReference type="Proteomes" id="UP000218811">
    <property type="component" value="Unassembled WGS sequence"/>
</dbReference>
<protein>
    <submittedName>
        <fullName evidence="2">Uncharacterized protein</fullName>
    </submittedName>
</protein>
<organism evidence="2 3">
    <name type="scientific">Wolfiporia cocos (strain MD-104)</name>
    <name type="common">Brown rot fungus</name>
    <dbReference type="NCBI Taxonomy" id="742152"/>
    <lineage>
        <taxon>Eukaryota</taxon>
        <taxon>Fungi</taxon>
        <taxon>Dikarya</taxon>
        <taxon>Basidiomycota</taxon>
        <taxon>Agaricomycotina</taxon>
        <taxon>Agaricomycetes</taxon>
        <taxon>Polyporales</taxon>
        <taxon>Phaeolaceae</taxon>
        <taxon>Wolfiporia</taxon>
    </lineage>
</organism>
<dbReference type="EMBL" id="KB468124">
    <property type="protein sequence ID" value="PCH42510.1"/>
    <property type="molecule type" value="Genomic_DNA"/>
</dbReference>